<name>A0A3N1CUZ4_9ACTN</name>
<dbReference type="InterPro" id="IPR035906">
    <property type="entry name" value="MetI-like_sf"/>
</dbReference>
<feature type="domain" description="ABC transmembrane type-1" evidence="8">
    <location>
        <begin position="95"/>
        <end position="308"/>
    </location>
</feature>
<gene>
    <name evidence="9" type="ORF">EDD29_2661</name>
</gene>
<dbReference type="GO" id="GO:0005886">
    <property type="term" value="C:plasma membrane"/>
    <property type="evidence" value="ECO:0007669"/>
    <property type="project" value="UniProtKB-SubCell"/>
</dbReference>
<comment type="subcellular location">
    <subcellularLocation>
        <location evidence="1 7">Cell membrane</location>
        <topology evidence="1 7">Multi-pass membrane protein</topology>
    </subcellularLocation>
</comment>
<dbReference type="AlphaFoldDB" id="A0A3N1CUZ4"/>
<feature type="transmembrane region" description="Helical" evidence="7">
    <location>
        <begin position="239"/>
        <end position="261"/>
    </location>
</feature>
<feature type="transmembrane region" description="Helical" evidence="7">
    <location>
        <begin position="101"/>
        <end position="119"/>
    </location>
</feature>
<evidence type="ECO:0000256" key="1">
    <source>
        <dbReference type="ARBA" id="ARBA00004651"/>
    </source>
</evidence>
<dbReference type="PROSITE" id="PS50928">
    <property type="entry name" value="ABC_TM1"/>
    <property type="match status" value="1"/>
</dbReference>
<dbReference type="EMBL" id="RJKE01000001">
    <property type="protein sequence ID" value="ROO85123.1"/>
    <property type="molecule type" value="Genomic_DNA"/>
</dbReference>
<evidence type="ECO:0000256" key="2">
    <source>
        <dbReference type="ARBA" id="ARBA00022448"/>
    </source>
</evidence>
<evidence type="ECO:0000313" key="10">
    <source>
        <dbReference type="Proteomes" id="UP000272400"/>
    </source>
</evidence>
<feature type="transmembrane region" description="Helical" evidence="7">
    <location>
        <begin position="131"/>
        <end position="158"/>
    </location>
</feature>
<dbReference type="InterPro" id="IPR000515">
    <property type="entry name" value="MetI-like"/>
</dbReference>
<keyword evidence="2 7" id="KW-0813">Transport</keyword>
<evidence type="ECO:0000256" key="4">
    <source>
        <dbReference type="ARBA" id="ARBA00022692"/>
    </source>
</evidence>
<feature type="transmembrane region" description="Helical" evidence="7">
    <location>
        <begin position="178"/>
        <end position="200"/>
    </location>
</feature>
<dbReference type="Pfam" id="PF00528">
    <property type="entry name" value="BPD_transp_1"/>
    <property type="match status" value="1"/>
</dbReference>
<dbReference type="Gene3D" id="1.10.3720.10">
    <property type="entry name" value="MetI-like"/>
    <property type="match status" value="1"/>
</dbReference>
<dbReference type="RefSeq" id="WP_123664665.1">
    <property type="nucleotide sequence ID" value="NZ_RJKE01000001.1"/>
</dbReference>
<sequence>MTGHLLRRLPSLALVLLVSSVIAFALPRLAPGDPAAAIAGADASPRAVAEVRAELGLDRSLPAQYADWITGLGSGDFGTSFVNGRPAAELIASRLGSTVELAIVAAILMTVLGVGLGVLGGTPRGKVSRAVLDLTGSVLLAAPPFLTGLLLVLLLGIAFPVLPVSGEVSLLDDPGIGIQYLILPAVALALPQAAAIGRLVETAMRQARQEDYVDLAVAKGVPPGRVTWRHVLPNSLGTAVVAIGLRVGELLAGAIVVEAVFARNGLGALAVESVKNRDYLVIQALILGSVLVAALIQILTELLLTRLDPRVRLEAR</sequence>
<evidence type="ECO:0000259" key="8">
    <source>
        <dbReference type="PROSITE" id="PS50928"/>
    </source>
</evidence>
<comment type="similarity">
    <text evidence="7">Belongs to the binding-protein-dependent transport system permease family.</text>
</comment>
<dbReference type="Pfam" id="PF19300">
    <property type="entry name" value="BPD_transp_1_N"/>
    <property type="match status" value="1"/>
</dbReference>
<dbReference type="InterPro" id="IPR045621">
    <property type="entry name" value="BPD_transp_1_N"/>
</dbReference>
<keyword evidence="4 7" id="KW-0812">Transmembrane</keyword>
<keyword evidence="10" id="KW-1185">Reference proteome</keyword>
<evidence type="ECO:0000256" key="5">
    <source>
        <dbReference type="ARBA" id="ARBA00022989"/>
    </source>
</evidence>
<keyword evidence="6 7" id="KW-0472">Membrane</keyword>
<reference evidence="9 10" key="1">
    <citation type="submission" date="2018-11" db="EMBL/GenBank/DDBJ databases">
        <title>Sequencing the genomes of 1000 actinobacteria strains.</title>
        <authorList>
            <person name="Klenk H.-P."/>
        </authorList>
    </citation>
    <scope>NUCLEOTIDE SEQUENCE [LARGE SCALE GENOMIC DNA]</scope>
    <source>
        <strain evidence="9 10">DSM 44254</strain>
    </source>
</reference>
<feature type="transmembrane region" description="Helical" evidence="7">
    <location>
        <begin position="281"/>
        <end position="304"/>
    </location>
</feature>
<comment type="caution">
    <text evidence="9">The sequence shown here is derived from an EMBL/GenBank/DDBJ whole genome shotgun (WGS) entry which is preliminary data.</text>
</comment>
<protein>
    <submittedName>
        <fullName evidence="9">Peptide/nickel transport system permease protein</fullName>
    </submittedName>
</protein>
<dbReference type="SUPFAM" id="SSF161098">
    <property type="entry name" value="MetI-like"/>
    <property type="match status" value="1"/>
</dbReference>
<evidence type="ECO:0000256" key="3">
    <source>
        <dbReference type="ARBA" id="ARBA00022475"/>
    </source>
</evidence>
<proteinExistence type="inferred from homology"/>
<keyword evidence="3" id="KW-1003">Cell membrane</keyword>
<dbReference type="CDD" id="cd06261">
    <property type="entry name" value="TM_PBP2"/>
    <property type="match status" value="1"/>
</dbReference>
<dbReference type="PANTHER" id="PTHR43163">
    <property type="entry name" value="DIPEPTIDE TRANSPORT SYSTEM PERMEASE PROTEIN DPPB-RELATED"/>
    <property type="match status" value="1"/>
</dbReference>
<dbReference type="GO" id="GO:0055085">
    <property type="term" value="P:transmembrane transport"/>
    <property type="evidence" value="ECO:0007669"/>
    <property type="project" value="InterPro"/>
</dbReference>
<evidence type="ECO:0000256" key="6">
    <source>
        <dbReference type="ARBA" id="ARBA00023136"/>
    </source>
</evidence>
<evidence type="ECO:0000313" key="9">
    <source>
        <dbReference type="EMBL" id="ROO85123.1"/>
    </source>
</evidence>
<dbReference type="Proteomes" id="UP000272400">
    <property type="component" value="Unassembled WGS sequence"/>
</dbReference>
<accession>A0A3N1CUZ4</accession>
<dbReference type="OrthoDB" id="9778910at2"/>
<keyword evidence="5 7" id="KW-1133">Transmembrane helix</keyword>
<evidence type="ECO:0000256" key="7">
    <source>
        <dbReference type="RuleBase" id="RU363032"/>
    </source>
</evidence>
<organism evidence="9 10">
    <name type="scientific">Actinocorallia herbida</name>
    <dbReference type="NCBI Taxonomy" id="58109"/>
    <lineage>
        <taxon>Bacteria</taxon>
        <taxon>Bacillati</taxon>
        <taxon>Actinomycetota</taxon>
        <taxon>Actinomycetes</taxon>
        <taxon>Streptosporangiales</taxon>
        <taxon>Thermomonosporaceae</taxon>
        <taxon>Actinocorallia</taxon>
    </lineage>
</organism>
<dbReference type="PANTHER" id="PTHR43163:SF3">
    <property type="entry name" value="PEPTIDE ABC TRANSPORTER PERMEASE PROTEIN"/>
    <property type="match status" value="1"/>
</dbReference>